<accession>A0A5J4P1X3</accession>
<gene>
    <name evidence="3" type="ORF">DEA37_0009909</name>
</gene>
<dbReference type="Gene3D" id="3.40.50.1000">
    <property type="entry name" value="HAD superfamily/HAD-like"/>
    <property type="match status" value="1"/>
</dbReference>
<dbReference type="InterPro" id="IPR023214">
    <property type="entry name" value="HAD_sf"/>
</dbReference>
<keyword evidence="4" id="KW-1185">Reference proteome</keyword>
<feature type="region of interest" description="Disordered" evidence="1">
    <location>
        <begin position="294"/>
        <end position="313"/>
    </location>
</feature>
<organism evidence="3 4">
    <name type="scientific">Paragonimus westermani</name>
    <dbReference type="NCBI Taxonomy" id="34504"/>
    <lineage>
        <taxon>Eukaryota</taxon>
        <taxon>Metazoa</taxon>
        <taxon>Spiralia</taxon>
        <taxon>Lophotrochozoa</taxon>
        <taxon>Platyhelminthes</taxon>
        <taxon>Trematoda</taxon>
        <taxon>Digenea</taxon>
        <taxon>Plagiorchiida</taxon>
        <taxon>Troglotremata</taxon>
        <taxon>Troglotrematidae</taxon>
        <taxon>Paragonimus</taxon>
    </lineage>
</organism>
<dbReference type="AlphaFoldDB" id="A0A5J4P1X3"/>
<reference evidence="3 4" key="1">
    <citation type="journal article" date="2019" name="Gigascience">
        <title>Whole-genome sequence of the oriental lung fluke Paragonimus westermani.</title>
        <authorList>
            <person name="Oey H."/>
            <person name="Zakrzewski M."/>
            <person name="Narain K."/>
            <person name="Devi K.R."/>
            <person name="Agatsuma T."/>
            <person name="Nawaratna S."/>
            <person name="Gobert G.N."/>
            <person name="Jones M.K."/>
            <person name="Ragan M.A."/>
            <person name="McManus D.P."/>
            <person name="Krause L."/>
        </authorList>
    </citation>
    <scope>NUCLEOTIDE SEQUENCE [LARGE SCALE GENOMIC DNA]</scope>
    <source>
        <strain evidence="3 4">IND2009</strain>
    </source>
</reference>
<proteinExistence type="predicted"/>
<evidence type="ECO:0000313" key="3">
    <source>
        <dbReference type="EMBL" id="KAA3681430.1"/>
    </source>
</evidence>
<evidence type="ECO:0000256" key="1">
    <source>
        <dbReference type="SAM" id="MobiDB-lite"/>
    </source>
</evidence>
<feature type="domain" description="FCP1 homology" evidence="2">
    <location>
        <begin position="362"/>
        <end position="522"/>
    </location>
</feature>
<evidence type="ECO:0000259" key="2">
    <source>
        <dbReference type="PROSITE" id="PS50969"/>
    </source>
</evidence>
<protein>
    <recommendedName>
        <fullName evidence="2">FCP1 homology domain-containing protein</fullName>
    </recommendedName>
</protein>
<name>A0A5J4P1X3_9TREM</name>
<dbReference type="PANTHER" id="PTHR12210">
    <property type="entry name" value="DULLARD PROTEIN PHOSPHATASE"/>
    <property type="match status" value="1"/>
</dbReference>
<dbReference type="PROSITE" id="PS50969">
    <property type="entry name" value="FCP1"/>
    <property type="match status" value="1"/>
</dbReference>
<evidence type="ECO:0000313" key="4">
    <source>
        <dbReference type="Proteomes" id="UP000324629"/>
    </source>
</evidence>
<dbReference type="InterPro" id="IPR050365">
    <property type="entry name" value="TIM50"/>
</dbReference>
<dbReference type="SUPFAM" id="SSF56784">
    <property type="entry name" value="HAD-like"/>
    <property type="match status" value="1"/>
</dbReference>
<dbReference type="InterPro" id="IPR036412">
    <property type="entry name" value="HAD-like_sf"/>
</dbReference>
<dbReference type="CDD" id="cd07521">
    <property type="entry name" value="HAD_FCP1-like"/>
    <property type="match status" value="1"/>
</dbReference>
<dbReference type="Proteomes" id="UP000324629">
    <property type="component" value="Unassembled WGS sequence"/>
</dbReference>
<dbReference type="EMBL" id="QNGE01000204">
    <property type="protein sequence ID" value="KAA3681430.1"/>
    <property type="molecule type" value="Genomic_DNA"/>
</dbReference>
<sequence>MLDVHNGDRPASISSRTSCDDLSIEDCERLVLSPHPVPMNLDTACAAIYAAARRSNSSRTQSLRTQQQGSCGDAYNQPSDLDLSKSHLEEMPPSSRHKKRVLSPFTWRQLLCCCSSNTHRPSPAKITQTPGVHAKAENGENTKSRIWFSKKMAKTQHTTPNHEKHDELQVHASSHRDLPRSDTGNVASFGPLYRPTLPKTVLNALKPGPQTSWSTPHTEHSNSTAISLNDADTKVPIHTGSITPTALQSTKAHSSFTLTFPRLPGFKHSRDFTSVDVRPPDSVMTAVDAHGTCFHDDSPRTRTSQQPGYWDTGDVDQAAQSEHELPDFPAGVEQNVAQGDSSSENLELMTPGMDLLGDLPPDCVNKKCLVLDLDETLVHSWFKHVDNASFVVPVELDGVKHQIYVCKRPHLDEFLRAVCPLFECVMFTASLRKLQIVSWFDDPNDQALLELIPYLQGLAKSNTVNDYLREFQPPSSAAVAQPPTPSWLLLFNTGVPNDMDENEASEHSDDLGYDYSEEDAVLSPHFHPPTVPVHSANTAVLMRPYLTQLNVASGSHVTQRRINFLPTASSTPSNNSSTNNTVTTSFIHQVAKPEPHFSSVSRIVSPIEMRDSQG</sequence>
<feature type="region of interest" description="Disordered" evidence="1">
    <location>
        <begin position="56"/>
        <end position="100"/>
    </location>
</feature>
<dbReference type="InterPro" id="IPR004274">
    <property type="entry name" value="FCP1_dom"/>
</dbReference>
<dbReference type="SMART" id="SM00577">
    <property type="entry name" value="CPDc"/>
    <property type="match status" value="1"/>
</dbReference>
<feature type="compositionally biased region" description="Low complexity" evidence="1">
    <location>
        <begin position="56"/>
        <end position="68"/>
    </location>
</feature>
<dbReference type="Pfam" id="PF03031">
    <property type="entry name" value="NIF"/>
    <property type="match status" value="1"/>
</dbReference>
<comment type="caution">
    <text evidence="3">The sequence shown here is derived from an EMBL/GenBank/DDBJ whole genome shotgun (WGS) entry which is preliminary data.</text>
</comment>